<feature type="compositionally biased region" description="Low complexity" evidence="2">
    <location>
        <begin position="151"/>
        <end position="160"/>
    </location>
</feature>
<evidence type="ECO:0000313" key="3">
    <source>
        <dbReference type="EMBL" id="RKO87608.1"/>
    </source>
</evidence>
<feature type="region of interest" description="Disordered" evidence="2">
    <location>
        <begin position="145"/>
        <end position="174"/>
    </location>
</feature>
<name>A0A4P9W930_9FUNG</name>
<evidence type="ECO:0000256" key="1">
    <source>
        <dbReference type="SAM" id="Coils"/>
    </source>
</evidence>
<dbReference type="Proteomes" id="UP000269721">
    <property type="component" value="Unassembled WGS sequence"/>
</dbReference>
<organism evidence="3 4">
    <name type="scientific">Blyttiomyces helicus</name>
    <dbReference type="NCBI Taxonomy" id="388810"/>
    <lineage>
        <taxon>Eukaryota</taxon>
        <taxon>Fungi</taxon>
        <taxon>Fungi incertae sedis</taxon>
        <taxon>Chytridiomycota</taxon>
        <taxon>Chytridiomycota incertae sedis</taxon>
        <taxon>Chytridiomycetes</taxon>
        <taxon>Chytridiomycetes incertae sedis</taxon>
        <taxon>Blyttiomyces</taxon>
    </lineage>
</organism>
<reference evidence="4" key="1">
    <citation type="journal article" date="2018" name="Nat. Microbiol.">
        <title>Leveraging single-cell genomics to expand the fungal tree of life.</title>
        <authorList>
            <person name="Ahrendt S.R."/>
            <person name="Quandt C.A."/>
            <person name="Ciobanu D."/>
            <person name="Clum A."/>
            <person name="Salamov A."/>
            <person name="Andreopoulos B."/>
            <person name="Cheng J.F."/>
            <person name="Woyke T."/>
            <person name="Pelin A."/>
            <person name="Henrissat B."/>
            <person name="Reynolds N.K."/>
            <person name="Benny G.L."/>
            <person name="Smith M.E."/>
            <person name="James T.Y."/>
            <person name="Grigoriev I.V."/>
        </authorList>
    </citation>
    <scope>NUCLEOTIDE SEQUENCE [LARGE SCALE GENOMIC DNA]</scope>
</reference>
<evidence type="ECO:0000256" key="2">
    <source>
        <dbReference type="SAM" id="MobiDB-lite"/>
    </source>
</evidence>
<feature type="region of interest" description="Disordered" evidence="2">
    <location>
        <begin position="268"/>
        <end position="293"/>
    </location>
</feature>
<feature type="coiled-coil region" evidence="1">
    <location>
        <begin position="195"/>
        <end position="222"/>
    </location>
</feature>
<gene>
    <name evidence="3" type="ORF">BDK51DRAFT_35035</name>
</gene>
<proteinExistence type="predicted"/>
<feature type="region of interest" description="Disordered" evidence="2">
    <location>
        <begin position="443"/>
        <end position="484"/>
    </location>
</feature>
<accession>A0A4P9W930</accession>
<dbReference type="AlphaFoldDB" id="A0A4P9W930"/>
<dbReference type="InterPro" id="IPR011004">
    <property type="entry name" value="Trimer_LpxA-like_sf"/>
</dbReference>
<evidence type="ECO:0000313" key="4">
    <source>
        <dbReference type="Proteomes" id="UP000269721"/>
    </source>
</evidence>
<sequence length="484" mass="50855">MDRGRHWTANPRHIQFQPSKLHLLAYLGTQKGTQNAIDYCLGGGAHVRRLGDDPVGHSELTRAHGVLVHQEGQTDNRVSSQSATLAFLHQRQRSHTLSRSSGVIFVDVVTKPNIGNIELLMAGTKWHYDGEGIILQWSGKLNSCPAPTAPSPTTSQTPTQNALKKKTADVKKQSSPSFPPIFDSLMAIIIMRKDAEEARHLKHGANEQLKAQQDELEFDRERLRFFNEHFEITRTLSNFEKICYLEHGLRLGGRAELGNRITAKEAEAASRSAACGETNRSRGADSAFGTGFGTESGAPAARGAVIRRAAAMGRGAALGHGAAVGGGAVIGPGAPVVRGAVMGGVAVKTIPVGNAPGHGAAVALHNGVGTAAAVVAPIPATPVAPQAVPLSLAPSSLATRDPSAAPTPPPMPVPTYTWGVHASSINAPVTKAAEAVSESHLPPLVPFSASTSSTPRPTPPQASRTDLKTRGTRNGPAKFTKRAV</sequence>
<dbReference type="SUPFAM" id="SSF51161">
    <property type="entry name" value="Trimeric LpxA-like enzymes"/>
    <property type="match status" value="1"/>
</dbReference>
<protein>
    <submittedName>
        <fullName evidence="3">Uncharacterized protein</fullName>
    </submittedName>
</protein>
<keyword evidence="1" id="KW-0175">Coiled coil</keyword>
<keyword evidence="4" id="KW-1185">Reference proteome</keyword>
<dbReference type="EMBL" id="KZ997294">
    <property type="protein sequence ID" value="RKO87608.1"/>
    <property type="molecule type" value="Genomic_DNA"/>
</dbReference>